<keyword evidence="1" id="KW-0812">Transmembrane</keyword>
<dbReference type="RefSeq" id="WP_146032440.1">
    <property type="nucleotide sequence ID" value="NZ_JAINWF010000017.1"/>
</dbReference>
<evidence type="ECO:0000256" key="1">
    <source>
        <dbReference type="SAM" id="Phobius"/>
    </source>
</evidence>
<name>A0A9X1N7M7_9GAMM</name>
<dbReference type="Pfam" id="PF15956">
    <property type="entry name" value="DUF4760"/>
    <property type="match status" value="1"/>
</dbReference>
<reference evidence="2" key="1">
    <citation type="submission" date="2021-08" db="EMBL/GenBank/DDBJ databases">
        <title>Isolation and characterization of neutrophilic mixotrophic iron-oxidizing bacteria from deep-sea hydrothermal vents.</title>
        <authorList>
            <person name="He Y."/>
        </authorList>
    </citation>
    <scope>NUCLEOTIDE SEQUENCE</scope>
    <source>
        <strain evidence="2">IOP_13</strain>
    </source>
</reference>
<dbReference type="Proteomes" id="UP001138989">
    <property type="component" value="Unassembled WGS sequence"/>
</dbReference>
<organism evidence="2 3">
    <name type="scientific">Stutzerimonas kunmingensis</name>
    <dbReference type="NCBI Taxonomy" id="1211807"/>
    <lineage>
        <taxon>Bacteria</taxon>
        <taxon>Pseudomonadati</taxon>
        <taxon>Pseudomonadota</taxon>
        <taxon>Gammaproteobacteria</taxon>
        <taxon>Pseudomonadales</taxon>
        <taxon>Pseudomonadaceae</taxon>
        <taxon>Stutzerimonas</taxon>
    </lineage>
</organism>
<keyword evidence="1" id="KW-1133">Transmembrane helix</keyword>
<gene>
    <name evidence="2" type="ORF">K7H17_20680</name>
</gene>
<comment type="caution">
    <text evidence="2">The sequence shown here is derived from an EMBL/GenBank/DDBJ whole genome shotgun (WGS) entry which is preliminary data.</text>
</comment>
<evidence type="ECO:0000313" key="2">
    <source>
        <dbReference type="EMBL" id="MCD1610272.1"/>
    </source>
</evidence>
<dbReference type="EMBL" id="JAINWF010000017">
    <property type="protein sequence ID" value="MCD1610272.1"/>
    <property type="molecule type" value="Genomic_DNA"/>
</dbReference>
<keyword evidence="3" id="KW-1185">Reference proteome</keyword>
<sequence length="176" mass="20173">MASSFVLGKEMEILTEAWKLLGQPQVATLVLLIGVGVAIRSINMNRLVEQEKETVQLLFNARNDEVLSGGMDLLERVHDDPNNNIRAYGKEKKQDPDAVQIRYVLNHWERIAIAIRRKTYSEEIIKAASCSSLISIHEQATPMIKAIREATGKQTYYQELDWLANRWSKRPLRARK</sequence>
<dbReference type="AlphaFoldDB" id="A0A9X1N7M7"/>
<evidence type="ECO:0000313" key="3">
    <source>
        <dbReference type="Proteomes" id="UP001138989"/>
    </source>
</evidence>
<accession>A0A9X1N7M7</accession>
<feature type="transmembrane region" description="Helical" evidence="1">
    <location>
        <begin position="20"/>
        <end position="39"/>
    </location>
</feature>
<dbReference type="InterPro" id="IPR031876">
    <property type="entry name" value="DUF4760"/>
</dbReference>
<proteinExistence type="predicted"/>
<protein>
    <submittedName>
        <fullName evidence="2">DUF4760 domain-containing protein</fullName>
    </submittedName>
</protein>
<keyword evidence="1" id="KW-0472">Membrane</keyword>